<evidence type="ECO:0000256" key="1">
    <source>
        <dbReference type="ARBA" id="ARBA00022723"/>
    </source>
</evidence>
<dbReference type="InterPro" id="IPR050200">
    <property type="entry name" value="Nuclear_hormone_rcpt_NR3"/>
</dbReference>
<dbReference type="InterPro" id="IPR013088">
    <property type="entry name" value="Znf_NHR/GATA"/>
</dbReference>
<dbReference type="AlphaFoldDB" id="A0A914S252"/>
<protein>
    <submittedName>
        <fullName evidence="11">Nuclear receptor domain-containing protein</fullName>
    </submittedName>
</protein>
<dbReference type="GO" id="GO:0043565">
    <property type="term" value="F:sequence-specific DNA binding"/>
    <property type="evidence" value="ECO:0007669"/>
    <property type="project" value="InterPro"/>
</dbReference>
<dbReference type="GO" id="GO:0008270">
    <property type="term" value="F:zinc ion binding"/>
    <property type="evidence" value="ECO:0007669"/>
    <property type="project" value="UniProtKB-KW"/>
</dbReference>
<evidence type="ECO:0000256" key="7">
    <source>
        <dbReference type="ARBA" id="ARBA00023170"/>
    </source>
</evidence>
<evidence type="ECO:0000256" key="8">
    <source>
        <dbReference type="ARBA" id="ARBA00023242"/>
    </source>
</evidence>
<keyword evidence="2" id="KW-0863">Zinc-finger</keyword>
<name>A0A914S252_PAREQ</name>
<dbReference type="Gene3D" id="3.30.50.10">
    <property type="entry name" value="Erythroid Transcription Factor GATA-1, subunit A"/>
    <property type="match status" value="1"/>
</dbReference>
<dbReference type="InterPro" id="IPR001628">
    <property type="entry name" value="Znf_hrmn_rcpt"/>
</dbReference>
<feature type="domain" description="Nuclear receptor" evidence="9">
    <location>
        <begin position="15"/>
        <end position="77"/>
    </location>
</feature>
<keyword evidence="10" id="KW-1185">Reference proteome</keyword>
<keyword evidence="8" id="KW-0539">Nucleus</keyword>
<keyword evidence="6" id="KW-0804">Transcription</keyword>
<evidence type="ECO:0000256" key="3">
    <source>
        <dbReference type="ARBA" id="ARBA00022833"/>
    </source>
</evidence>
<evidence type="ECO:0000256" key="4">
    <source>
        <dbReference type="ARBA" id="ARBA00023015"/>
    </source>
</evidence>
<keyword evidence="7" id="KW-0675">Receptor</keyword>
<dbReference type="Pfam" id="PF00105">
    <property type="entry name" value="zf-C4"/>
    <property type="match status" value="1"/>
</dbReference>
<keyword evidence="4" id="KW-0805">Transcription regulation</keyword>
<sequence>MRIDFSHIYAIAFVFFDLTIENLKSVKENAISFFSDIGYVCRGSKDCPVTKFHRNRCQYCRLRKCLTMGMRSECWSSRNFTLYLCVKLADNSDAYAVI</sequence>
<dbReference type="PANTHER" id="PTHR48092">
    <property type="entry name" value="KNIRPS-RELATED PROTEIN-RELATED"/>
    <property type="match status" value="1"/>
</dbReference>
<keyword evidence="1" id="KW-0479">Metal-binding</keyword>
<keyword evidence="5" id="KW-0238">DNA-binding</keyword>
<organism evidence="10 11">
    <name type="scientific">Parascaris equorum</name>
    <name type="common">Equine roundworm</name>
    <dbReference type="NCBI Taxonomy" id="6256"/>
    <lineage>
        <taxon>Eukaryota</taxon>
        <taxon>Metazoa</taxon>
        <taxon>Ecdysozoa</taxon>
        <taxon>Nematoda</taxon>
        <taxon>Chromadorea</taxon>
        <taxon>Rhabditida</taxon>
        <taxon>Spirurina</taxon>
        <taxon>Ascaridomorpha</taxon>
        <taxon>Ascaridoidea</taxon>
        <taxon>Ascarididae</taxon>
        <taxon>Parascaris</taxon>
    </lineage>
</organism>
<evidence type="ECO:0000313" key="11">
    <source>
        <dbReference type="WBParaSite" id="PEQ_0000839501-mRNA-1"/>
    </source>
</evidence>
<dbReference type="GO" id="GO:0003700">
    <property type="term" value="F:DNA-binding transcription factor activity"/>
    <property type="evidence" value="ECO:0007669"/>
    <property type="project" value="InterPro"/>
</dbReference>
<dbReference type="Proteomes" id="UP000887564">
    <property type="component" value="Unplaced"/>
</dbReference>
<evidence type="ECO:0000259" key="9">
    <source>
        <dbReference type="PROSITE" id="PS51030"/>
    </source>
</evidence>
<reference evidence="11" key="1">
    <citation type="submission" date="2022-11" db="UniProtKB">
        <authorList>
            <consortium name="WormBaseParasite"/>
        </authorList>
    </citation>
    <scope>IDENTIFICATION</scope>
</reference>
<keyword evidence="3" id="KW-0862">Zinc</keyword>
<dbReference type="SUPFAM" id="SSF57716">
    <property type="entry name" value="Glucocorticoid receptor-like (DNA-binding domain)"/>
    <property type="match status" value="1"/>
</dbReference>
<accession>A0A914S252</accession>
<evidence type="ECO:0000256" key="5">
    <source>
        <dbReference type="ARBA" id="ARBA00023125"/>
    </source>
</evidence>
<proteinExistence type="predicted"/>
<evidence type="ECO:0000256" key="6">
    <source>
        <dbReference type="ARBA" id="ARBA00023163"/>
    </source>
</evidence>
<dbReference type="WBParaSite" id="PEQ_0000839501-mRNA-1">
    <property type="protein sequence ID" value="PEQ_0000839501-mRNA-1"/>
    <property type="gene ID" value="PEQ_0000839501"/>
</dbReference>
<evidence type="ECO:0000256" key="2">
    <source>
        <dbReference type="ARBA" id="ARBA00022771"/>
    </source>
</evidence>
<evidence type="ECO:0000313" key="10">
    <source>
        <dbReference type="Proteomes" id="UP000887564"/>
    </source>
</evidence>
<dbReference type="PROSITE" id="PS51030">
    <property type="entry name" value="NUCLEAR_REC_DBD_2"/>
    <property type="match status" value="1"/>
</dbReference>
<dbReference type="SMART" id="SM00399">
    <property type="entry name" value="ZnF_C4"/>
    <property type="match status" value="1"/>
</dbReference>